<protein>
    <recommendedName>
        <fullName evidence="5">Lipoprotein</fullName>
    </recommendedName>
</protein>
<keyword evidence="2" id="KW-0732">Signal</keyword>
<keyword evidence="4" id="KW-1185">Reference proteome</keyword>
<gene>
    <name evidence="3" type="ORF">QWZ16_17720</name>
</gene>
<reference evidence="4" key="1">
    <citation type="journal article" date="2019" name="Int. J. Syst. Evol. Microbiol.">
        <title>The Global Catalogue of Microorganisms (GCM) 10K type strain sequencing project: providing services to taxonomists for standard genome sequencing and annotation.</title>
        <authorList>
            <consortium name="The Broad Institute Genomics Platform"/>
            <consortium name="The Broad Institute Genome Sequencing Center for Infectious Disease"/>
            <person name="Wu L."/>
            <person name="Ma J."/>
        </authorList>
    </citation>
    <scope>NUCLEOTIDE SEQUENCE [LARGE SCALE GENOMIC DNA]</scope>
    <source>
        <strain evidence="4">CECT 7398</strain>
    </source>
</reference>
<dbReference type="RefSeq" id="WP_170882742.1">
    <property type="nucleotide sequence ID" value="NZ_JABEYA020000005.1"/>
</dbReference>
<dbReference type="Proteomes" id="UP001238540">
    <property type="component" value="Unassembled WGS sequence"/>
</dbReference>
<evidence type="ECO:0000313" key="3">
    <source>
        <dbReference type="EMBL" id="MDN3611441.1"/>
    </source>
</evidence>
<evidence type="ECO:0000256" key="2">
    <source>
        <dbReference type="SAM" id="SignalP"/>
    </source>
</evidence>
<feature type="signal peptide" evidence="2">
    <location>
        <begin position="1"/>
        <end position="31"/>
    </location>
</feature>
<organism evidence="3 4">
    <name type="scientific">Vibrio ostreicida</name>
    <dbReference type="NCBI Taxonomy" id="526588"/>
    <lineage>
        <taxon>Bacteria</taxon>
        <taxon>Pseudomonadati</taxon>
        <taxon>Pseudomonadota</taxon>
        <taxon>Gammaproteobacteria</taxon>
        <taxon>Vibrionales</taxon>
        <taxon>Vibrionaceae</taxon>
        <taxon>Vibrio</taxon>
    </lineage>
</organism>
<dbReference type="PROSITE" id="PS51257">
    <property type="entry name" value="PROKAR_LIPOPROTEIN"/>
    <property type="match status" value="1"/>
</dbReference>
<proteinExistence type="predicted"/>
<feature type="chain" id="PRO_5047020817" description="Lipoprotein" evidence="2">
    <location>
        <begin position="32"/>
        <end position="505"/>
    </location>
</feature>
<accession>A0ABT8BW87</accession>
<evidence type="ECO:0000256" key="1">
    <source>
        <dbReference type="SAM" id="MobiDB-lite"/>
    </source>
</evidence>
<comment type="caution">
    <text evidence="3">The sequence shown here is derived from an EMBL/GenBank/DDBJ whole genome shotgun (WGS) entry which is preliminary data.</text>
</comment>
<name>A0ABT8BW87_9VIBR</name>
<sequence>MRRQVKNGNINKRAISVMVVLSLLLAGCGGSTDGDTPEGGSTGNGPSGPDPQRDLPALKSLNVPSVDFQIIQPSDFDLVAANQSALDTMAYKSQQDEKLMFEVVFETCEQCDAPIMPSVTRVFDINKKYTMFNMNNSTVAWHGKVYHGNYPVIMNKFTGQLYPIVVDGQPSEFDDELQNESPFLSQQKQGDLIPNGMLYSFDITDSQHWHMHGIYKAEIKDNAFVFETLKSDVYPDERDIQIDGQGNILTYYQDPPEYQLEHPHHYAYISRTGEFLELDYEDTYQRYDALRVIDRKLAGIDNAQPSYFSFVEPVGSQLVSTASQYQIEDAESSHVSTSKRSPQIDGYDMNIACIVNRLDEDSYDYVGQSALISADRPYSSFDALRAAQHTLFCVDYIESWQTPGVTVKVSAFDTDTEQFYEFDTGIELYGEFASHSPDGGLTANDGVVVQSDQTVMLYMNRINSNEVVEFYINPIAHTVKQKVNDGFISPIGFASLSDLGLNKPN</sequence>
<feature type="region of interest" description="Disordered" evidence="1">
    <location>
        <begin position="31"/>
        <end position="56"/>
    </location>
</feature>
<dbReference type="EMBL" id="JAUFQC010000027">
    <property type="protein sequence ID" value="MDN3611441.1"/>
    <property type="molecule type" value="Genomic_DNA"/>
</dbReference>
<evidence type="ECO:0000313" key="4">
    <source>
        <dbReference type="Proteomes" id="UP001238540"/>
    </source>
</evidence>
<evidence type="ECO:0008006" key="5">
    <source>
        <dbReference type="Google" id="ProtNLM"/>
    </source>
</evidence>